<dbReference type="PATRIC" id="fig|1002367.3.peg.1474"/>
<feature type="chain" id="PRO_5003485640" description="Secretion system C-terminal sorting domain-containing protein" evidence="1">
    <location>
        <begin position="21"/>
        <end position="599"/>
    </location>
</feature>
<dbReference type="RefSeq" id="WP_007900645.1">
    <property type="nucleotide sequence ID" value="NZ_JH379441.1"/>
</dbReference>
<dbReference type="AlphaFoldDB" id="G6AYV7"/>
<dbReference type="EMBL" id="AFZZ01000163">
    <property type="protein sequence ID" value="EHJ38916.1"/>
    <property type="molecule type" value="Genomic_DNA"/>
</dbReference>
<proteinExistence type="predicted"/>
<evidence type="ECO:0008006" key="4">
    <source>
        <dbReference type="Google" id="ProtNLM"/>
    </source>
</evidence>
<dbReference type="GeneID" id="78337420"/>
<evidence type="ECO:0000313" key="3">
    <source>
        <dbReference type="Proteomes" id="UP000004407"/>
    </source>
</evidence>
<dbReference type="InterPro" id="IPR013783">
    <property type="entry name" value="Ig-like_fold"/>
</dbReference>
<comment type="caution">
    <text evidence="2">The sequence shown here is derived from an EMBL/GenBank/DDBJ whole genome shotgun (WGS) entry which is preliminary data.</text>
</comment>
<feature type="signal peptide" evidence="1">
    <location>
        <begin position="1"/>
        <end position="20"/>
    </location>
</feature>
<evidence type="ECO:0000313" key="2">
    <source>
        <dbReference type="EMBL" id="EHJ38916.1"/>
    </source>
</evidence>
<gene>
    <name evidence="2" type="ORF">HMPREF0673_01818</name>
</gene>
<dbReference type="Proteomes" id="UP000004407">
    <property type="component" value="Unassembled WGS sequence"/>
</dbReference>
<dbReference type="NCBIfam" id="TIGR04183">
    <property type="entry name" value="Por_Secre_tail"/>
    <property type="match status" value="1"/>
</dbReference>
<evidence type="ECO:0000256" key="1">
    <source>
        <dbReference type="SAM" id="SignalP"/>
    </source>
</evidence>
<protein>
    <recommendedName>
        <fullName evidence="4">Secretion system C-terminal sorting domain-containing protein</fullName>
    </recommendedName>
</protein>
<name>G6AYV7_9BACT</name>
<keyword evidence="1" id="KW-0732">Signal</keyword>
<organism evidence="2 3">
    <name type="scientific">Leyella stercorea DSM 18206</name>
    <dbReference type="NCBI Taxonomy" id="1002367"/>
    <lineage>
        <taxon>Bacteria</taxon>
        <taxon>Pseudomonadati</taxon>
        <taxon>Bacteroidota</taxon>
        <taxon>Bacteroidia</taxon>
        <taxon>Bacteroidales</taxon>
        <taxon>Prevotellaceae</taxon>
        <taxon>Leyella</taxon>
    </lineage>
</organism>
<dbReference type="Pfam" id="PF11551">
    <property type="entry name" value="Omp28"/>
    <property type="match status" value="1"/>
</dbReference>
<dbReference type="InterPro" id="IPR021615">
    <property type="entry name" value="Omp28"/>
</dbReference>
<dbReference type="HOGENOM" id="CLU_027865_0_0_10"/>
<dbReference type="Gene3D" id="2.60.40.10">
    <property type="entry name" value="Immunoglobulins"/>
    <property type="match status" value="1"/>
</dbReference>
<dbReference type="InterPro" id="IPR026444">
    <property type="entry name" value="Secre_tail"/>
</dbReference>
<accession>G6AYV7</accession>
<sequence>MKKITSLLLMLLFAVTAANAKYTYWGYAGKTAADLPYGSIGTRQGKAAIYIPAEVAQMYKGLKVTGMRFSLTDKAETVKAFVAKDLNGAYATEKMADMGNKGLNSVLFGKAYTITGEPFYLGYEFTSDINVVGVTDEYCEGGNFTDFGKGWTDNTKLTPDNAPALALQMRVEGTELPVDVAICGVKKVVTNVGSTYEIKGKLLNFAAAKITSLRIGYTIGNAEEQFADIEQTVAARAEDEFAITCNAPDAKGCENMKVRLVEVNGKEDAYAANNTYTSTIVTANVQDVKRVYMEEYTGLKCSWCVRGIEEISQNHTKFPGQFVAMAKHCFSGTPTELECPSYAYSAGNGFPRGSYDRRRINNLNPEDKNELYVKAFINSGSVLGIDAIANFTDDNHSKVSATAVVKFNREQPNANYGLAFAVIENDVKGYKQKNGYAGSVKSYYGWEKKGGLVALDLQHVARLGYETNEGISDVFPKQINSGDAFSHTVELNLPNNIQNYKNLKLIAFVIDRNSKYVENVVEVPIKEMQPTETAIRDINNVETPAITFLNGYIDALDFDGKISVYTVDGKAVANTNLKPGMYIVRLTKGKQTFVKKIVL</sequence>
<dbReference type="eggNOG" id="COG0526">
    <property type="taxonomic scope" value="Bacteria"/>
</dbReference>
<reference evidence="2 3" key="1">
    <citation type="submission" date="2011-08" db="EMBL/GenBank/DDBJ databases">
        <authorList>
            <person name="Weinstock G."/>
            <person name="Sodergren E."/>
            <person name="Clifton S."/>
            <person name="Fulton L."/>
            <person name="Fulton B."/>
            <person name="Courtney L."/>
            <person name="Fronick C."/>
            <person name="Harrison M."/>
            <person name="Strong C."/>
            <person name="Farmer C."/>
            <person name="Delahaunty K."/>
            <person name="Markovic C."/>
            <person name="Hall O."/>
            <person name="Minx P."/>
            <person name="Tomlinson C."/>
            <person name="Mitreva M."/>
            <person name="Hou S."/>
            <person name="Chen J."/>
            <person name="Wollam A."/>
            <person name="Pepin K.H."/>
            <person name="Johnson M."/>
            <person name="Bhonagiri V."/>
            <person name="Zhang X."/>
            <person name="Suruliraj S."/>
            <person name="Warren W."/>
            <person name="Chinwalla A."/>
            <person name="Mardis E.R."/>
            <person name="Wilson R.K."/>
        </authorList>
    </citation>
    <scope>NUCLEOTIDE SEQUENCE [LARGE SCALE GENOMIC DNA]</scope>
    <source>
        <strain evidence="2 3">DSM 18206</strain>
    </source>
</reference>